<feature type="transmembrane region" description="Helical" evidence="2">
    <location>
        <begin position="128"/>
        <end position="149"/>
    </location>
</feature>
<dbReference type="Proteomes" id="UP000289340">
    <property type="component" value="Chromosome 14"/>
</dbReference>
<proteinExistence type="predicted"/>
<protein>
    <submittedName>
        <fullName evidence="3">Uncharacterized protein</fullName>
    </submittedName>
</protein>
<keyword evidence="2" id="KW-0472">Membrane</keyword>
<feature type="region of interest" description="Disordered" evidence="1">
    <location>
        <begin position="1"/>
        <end position="38"/>
    </location>
</feature>
<organism evidence="3 4">
    <name type="scientific">Glycine soja</name>
    <name type="common">Wild soybean</name>
    <dbReference type="NCBI Taxonomy" id="3848"/>
    <lineage>
        <taxon>Eukaryota</taxon>
        <taxon>Viridiplantae</taxon>
        <taxon>Streptophyta</taxon>
        <taxon>Embryophyta</taxon>
        <taxon>Tracheophyta</taxon>
        <taxon>Spermatophyta</taxon>
        <taxon>Magnoliopsida</taxon>
        <taxon>eudicotyledons</taxon>
        <taxon>Gunneridae</taxon>
        <taxon>Pentapetalae</taxon>
        <taxon>rosids</taxon>
        <taxon>fabids</taxon>
        <taxon>Fabales</taxon>
        <taxon>Fabaceae</taxon>
        <taxon>Papilionoideae</taxon>
        <taxon>50 kb inversion clade</taxon>
        <taxon>NPAAA clade</taxon>
        <taxon>indigoferoid/millettioid clade</taxon>
        <taxon>Phaseoleae</taxon>
        <taxon>Glycine</taxon>
        <taxon>Glycine subgen. Soja</taxon>
    </lineage>
</organism>
<evidence type="ECO:0000313" key="3">
    <source>
        <dbReference type="EMBL" id="RZB69479.1"/>
    </source>
</evidence>
<dbReference type="AlphaFoldDB" id="A0A445H792"/>
<keyword evidence="2" id="KW-1133">Transmembrane helix</keyword>
<evidence type="ECO:0000256" key="1">
    <source>
        <dbReference type="SAM" id="MobiDB-lite"/>
    </source>
</evidence>
<gene>
    <name evidence="3" type="ORF">D0Y65_039009</name>
</gene>
<comment type="caution">
    <text evidence="3">The sequence shown here is derived from an EMBL/GenBank/DDBJ whole genome shotgun (WGS) entry which is preliminary data.</text>
</comment>
<evidence type="ECO:0000313" key="4">
    <source>
        <dbReference type="Proteomes" id="UP000289340"/>
    </source>
</evidence>
<keyword evidence="2" id="KW-0812">Transmembrane</keyword>
<feature type="compositionally biased region" description="Polar residues" evidence="1">
    <location>
        <begin position="1"/>
        <end position="10"/>
    </location>
</feature>
<name>A0A445H792_GLYSO</name>
<accession>A0A445H792</accession>
<sequence length="150" mass="17216">MKLTSSSSMEEGSMLNAKERTKQKGEETCARVQRKDKQKHRLGRKLAWEERKLVTAGGIFHLKAQLQIEETEKGAKSEAAASLRRCAKAALLLHSLNSPISQNQWKREIHDLKIELLKERFMRKKMKLCAITELFVQLLLLLSVCNFVLL</sequence>
<reference evidence="3 4" key="1">
    <citation type="submission" date="2018-09" db="EMBL/GenBank/DDBJ databases">
        <title>A high-quality reference genome of wild soybean provides a powerful tool to mine soybean genomes.</title>
        <authorList>
            <person name="Xie M."/>
            <person name="Chung C.Y.L."/>
            <person name="Li M.-W."/>
            <person name="Wong F.-L."/>
            <person name="Chan T.-F."/>
            <person name="Lam H.-M."/>
        </authorList>
    </citation>
    <scope>NUCLEOTIDE SEQUENCE [LARGE SCALE GENOMIC DNA]</scope>
    <source>
        <strain evidence="4">cv. W05</strain>
        <tissue evidence="3">Hypocotyl of etiolated seedlings</tissue>
    </source>
</reference>
<evidence type="ECO:0000256" key="2">
    <source>
        <dbReference type="SAM" id="Phobius"/>
    </source>
</evidence>
<keyword evidence="4" id="KW-1185">Reference proteome</keyword>
<dbReference type="EMBL" id="QZWG01000014">
    <property type="protein sequence ID" value="RZB69479.1"/>
    <property type="molecule type" value="Genomic_DNA"/>
</dbReference>
<feature type="compositionally biased region" description="Basic and acidic residues" evidence="1">
    <location>
        <begin position="17"/>
        <end position="35"/>
    </location>
</feature>